<protein>
    <submittedName>
        <fullName evidence="4">M15 family metallopeptidase</fullName>
    </submittedName>
</protein>
<dbReference type="PANTHER" id="PTHR34385:SF1">
    <property type="entry name" value="PEPTIDOGLYCAN L-ALANYL-D-GLUTAMATE ENDOPEPTIDASE CWLK"/>
    <property type="match status" value="1"/>
</dbReference>
<evidence type="ECO:0000256" key="2">
    <source>
        <dbReference type="SAM" id="Phobius"/>
    </source>
</evidence>
<gene>
    <name evidence="4" type="ORF">VB739_00395</name>
</gene>
<comment type="caution">
    <text evidence="4">The sequence shown here is derived from an EMBL/GenBank/DDBJ whole genome shotgun (WGS) entry which is preliminary data.</text>
</comment>
<dbReference type="InterPro" id="IPR058193">
    <property type="entry name" value="VanY/YodJ_core_dom"/>
</dbReference>
<feature type="region of interest" description="Disordered" evidence="1">
    <location>
        <begin position="1"/>
        <end position="21"/>
    </location>
</feature>
<dbReference type="Gene3D" id="3.30.1380.10">
    <property type="match status" value="1"/>
</dbReference>
<reference evidence="4 5" key="1">
    <citation type="submission" date="2023-12" db="EMBL/GenBank/DDBJ databases">
        <title>Baltic Sea Cyanobacteria.</title>
        <authorList>
            <person name="Delbaje E."/>
            <person name="Fewer D.P."/>
            <person name="Shishido T.K."/>
        </authorList>
    </citation>
    <scope>NUCLEOTIDE SEQUENCE [LARGE SCALE GENOMIC DNA]</scope>
    <source>
        <strain evidence="4 5">UHCC 0281</strain>
    </source>
</reference>
<keyword evidence="5" id="KW-1185">Reference proteome</keyword>
<dbReference type="SUPFAM" id="SSF55166">
    <property type="entry name" value="Hedgehog/DD-peptidase"/>
    <property type="match status" value="1"/>
</dbReference>
<dbReference type="Proteomes" id="UP001302329">
    <property type="component" value="Unassembled WGS sequence"/>
</dbReference>
<name>A0ABU5SR74_9CYAN</name>
<evidence type="ECO:0000313" key="4">
    <source>
        <dbReference type="EMBL" id="MEA5441007.1"/>
    </source>
</evidence>
<keyword evidence="2" id="KW-1133">Transmembrane helix</keyword>
<feature type="domain" description="D-alanyl-D-alanine carboxypeptidase-like core" evidence="3">
    <location>
        <begin position="93"/>
        <end position="221"/>
    </location>
</feature>
<keyword evidence="2" id="KW-0472">Membrane</keyword>
<sequence length="237" mass="26012">MTLGDDIPLARRTTPRPRRQASLPRRLAQVLLSGALLAGAGVLLLIGPLRTLITPTPVPGLAARLGADGRLLGHFPYPEARPDELVAIAPGLLLRPEAARSLEAMRAAAEADGIALTVLSAYRGVELQKQLFFDVKAERNQTSADRARVSAPPGFSEHSTGYAVDLGDGRLPAANLMESFESTDAYRWLDRHAARFHFVRSFPKGNRQGVIYEPWHWRFEGSTEALEMFEPAQRLAR</sequence>
<proteinExistence type="predicted"/>
<dbReference type="CDD" id="cd14852">
    <property type="entry name" value="LD-carboxypeptidase"/>
    <property type="match status" value="1"/>
</dbReference>
<dbReference type="EMBL" id="JAYGHY010000001">
    <property type="protein sequence ID" value="MEA5441007.1"/>
    <property type="molecule type" value="Genomic_DNA"/>
</dbReference>
<evidence type="ECO:0000256" key="1">
    <source>
        <dbReference type="SAM" id="MobiDB-lite"/>
    </source>
</evidence>
<keyword evidence="2" id="KW-0812">Transmembrane</keyword>
<dbReference type="RefSeq" id="WP_323355172.1">
    <property type="nucleotide sequence ID" value="NZ_JAYGHY010000001.1"/>
</dbReference>
<dbReference type="Pfam" id="PF02557">
    <property type="entry name" value="VanY"/>
    <property type="match status" value="1"/>
</dbReference>
<dbReference type="InterPro" id="IPR009045">
    <property type="entry name" value="Zn_M74/Hedgehog-like"/>
</dbReference>
<dbReference type="PANTHER" id="PTHR34385">
    <property type="entry name" value="D-ALANYL-D-ALANINE CARBOXYPEPTIDASE"/>
    <property type="match status" value="1"/>
</dbReference>
<accession>A0ABU5SR74</accession>
<evidence type="ECO:0000259" key="3">
    <source>
        <dbReference type="Pfam" id="PF02557"/>
    </source>
</evidence>
<dbReference type="InterPro" id="IPR052179">
    <property type="entry name" value="DD-CPase-like"/>
</dbReference>
<organism evidence="4 5">
    <name type="scientific">Cyanobium gracile UHCC 0281</name>
    <dbReference type="NCBI Taxonomy" id="3110309"/>
    <lineage>
        <taxon>Bacteria</taxon>
        <taxon>Bacillati</taxon>
        <taxon>Cyanobacteriota</taxon>
        <taxon>Cyanophyceae</taxon>
        <taxon>Synechococcales</taxon>
        <taxon>Prochlorococcaceae</taxon>
        <taxon>Cyanobium</taxon>
    </lineage>
</organism>
<dbReference type="InterPro" id="IPR003709">
    <property type="entry name" value="VanY-like_core_dom"/>
</dbReference>
<evidence type="ECO:0000313" key="5">
    <source>
        <dbReference type="Proteomes" id="UP001302329"/>
    </source>
</evidence>
<feature type="transmembrane region" description="Helical" evidence="2">
    <location>
        <begin position="27"/>
        <end position="49"/>
    </location>
</feature>